<evidence type="ECO:0008006" key="4">
    <source>
        <dbReference type="Google" id="ProtNLM"/>
    </source>
</evidence>
<feature type="compositionally biased region" description="Pro residues" evidence="1">
    <location>
        <begin position="855"/>
        <end position="871"/>
    </location>
</feature>
<feature type="region of interest" description="Disordered" evidence="1">
    <location>
        <begin position="794"/>
        <end position="953"/>
    </location>
</feature>
<evidence type="ECO:0000313" key="3">
    <source>
        <dbReference type="Proteomes" id="UP001141327"/>
    </source>
</evidence>
<sequence length="953" mass="98159">MLSSALALLAATETAHVHVHAVVSMLTFHRSFDDPSALAAWIARLNELNACEFDSARWASFSLISITLQQVPSNTILLYAQTWAKSGLAALKAKNTTSMTKGAAARAVISCIRRLTQPPRVLAEDPSVALPEVTPLASWVRRMFTELRSLLASPAEEGWAVALLHELLSAFGHLLPTPELAALGATLTLGLLRTDRASCQKTEAIGSLLALPCLGRVHSGALAALSGFLAAHLEALLTTGRLPSPPLEPASFMGPLLAPDTAAAVTMVALPSAEAAPDRLLDAVTHMCLLMRVCGAFLARGALTHLEQAEAGRGAGGPRPEGLLFADRALVEGLVRLAVRLGEADFVGMAGIQFSFHTDRPLLQAVLPALVGASVGLSAALVGAFGLSLMSLPGGAALCGGDNLLAVLARCGSRYPAMRAAVYRAARVGLFEPLGGHALQPATRLLPHLLDDVKPRGRLFVDGTQLPEGLAALYGTAAGQGATSKQARKKRRRAAEQERRRQARALETSLEAAEAADSGSDEDEDEEDDQAAVRAAGLRQQQVDLALERTDRARQLHQRKALGPPGAGPAAGGASLAGTAPAQLEVAWGPAERPLQMAAAEALEALLASCSEGLPPDVRATAEEQLCDLVGLGLQGLPASQPLASPAAPSGPGAALLVTPFHHRLAAAHQGPYPGFTGALPGGACAPQAALLGRLVRCLGGALRAPALWQSPVLGRAVDLLRTGAAARLPAVSESCRAVLAAMDGQLHPRGAPLHRSTHQAALLDSALGAPLLVLEAAPAQAAPAQAAVAEWMAPAEQPARSSTPFEAATSVEPQPPAQSQSRPEPEPQPEPQAPMSSPAESEGDEEGPAMLTEPPQPSAAPAPPAEPEAPGPQQQSPSPPAGEAAPPADVAAQQSADQPPILAEPLPMRVGAADASLQPRPSQSADAPGGAAGEEEEEDAFELDLVDAPPDQ</sequence>
<evidence type="ECO:0000256" key="1">
    <source>
        <dbReference type="SAM" id="MobiDB-lite"/>
    </source>
</evidence>
<accession>A0ABQ8UVU8</accession>
<feature type="compositionally biased region" description="Low complexity" evidence="1">
    <location>
        <begin position="872"/>
        <end position="901"/>
    </location>
</feature>
<dbReference type="EMBL" id="JAPMOS010000001">
    <property type="protein sequence ID" value="KAJ4463013.1"/>
    <property type="molecule type" value="Genomic_DNA"/>
</dbReference>
<reference evidence="2" key="1">
    <citation type="journal article" date="2022" name="bioRxiv">
        <title>Genomics of Preaxostyla Flagellates Illuminates Evolutionary Transitions and the Path Towards Mitochondrial Loss.</title>
        <authorList>
            <person name="Novak L.V.F."/>
            <person name="Treitli S.C."/>
            <person name="Pyrih J."/>
            <person name="Halakuc P."/>
            <person name="Pipaliya S.V."/>
            <person name="Vacek V."/>
            <person name="Brzon O."/>
            <person name="Soukal P."/>
            <person name="Eme L."/>
            <person name="Dacks J.B."/>
            <person name="Karnkowska A."/>
            <person name="Elias M."/>
            <person name="Hampl V."/>
        </authorList>
    </citation>
    <scope>NUCLEOTIDE SEQUENCE</scope>
    <source>
        <strain evidence="2">RCP-MX</strain>
    </source>
</reference>
<feature type="compositionally biased region" description="Acidic residues" evidence="1">
    <location>
        <begin position="934"/>
        <end position="946"/>
    </location>
</feature>
<keyword evidence="3" id="KW-1185">Reference proteome</keyword>
<feature type="compositionally biased region" description="Low complexity" evidence="1">
    <location>
        <begin position="505"/>
        <end position="518"/>
    </location>
</feature>
<feature type="region of interest" description="Disordered" evidence="1">
    <location>
        <begin position="481"/>
        <end position="531"/>
    </location>
</feature>
<protein>
    <recommendedName>
        <fullName evidence="4">Pre-rRNA-processing protein RIX1 N-terminal domain-containing protein</fullName>
    </recommendedName>
</protein>
<evidence type="ECO:0000313" key="2">
    <source>
        <dbReference type="EMBL" id="KAJ4463013.1"/>
    </source>
</evidence>
<organism evidence="2 3">
    <name type="scientific">Paratrimastix pyriformis</name>
    <dbReference type="NCBI Taxonomy" id="342808"/>
    <lineage>
        <taxon>Eukaryota</taxon>
        <taxon>Metamonada</taxon>
        <taxon>Preaxostyla</taxon>
        <taxon>Paratrimastigidae</taxon>
        <taxon>Paratrimastix</taxon>
    </lineage>
</organism>
<gene>
    <name evidence="2" type="ORF">PAPYR_251</name>
</gene>
<proteinExistence type="predicted"/>
<name>A0ABQ8UVU8_9EUKA</name>
<dbReference type="Proteomes" id="UP001141327">
    <property type="component" value="Unassembled WGS sequence"/>
</dbReference>
<comment type="caution">
    <text evidence="2">The sequence shown here is derived from an EMBL/GenBank/DDBJ whole genome shotgun (WGS) entry which is preliminary data.</text>
</comment>
<feature type="compositionally biased region" description="Acidic residues" evidence="1">
    <location>
        <begin position="519"/>
        <end position="530"/>
    </location>
</feature>